<organism evidence="2 3">
    <name type="scientific">Pseudofulvimonas gallinarii</name>
    <dbReference type="NCBI Taxonomy" id="634155"/>
    <lineage>
        <taxon>Bacteria</taxon>
        <taxon>Pseudomonadati</taxon>
        <taxon>Pseudomonadota</taxon>
        <taxon>Gammaproteobacteria</taxon>
        <taxon>Lysobacterales</taxon>
        <taxon>Rhodanobacteraceae</taxon>
        <taxon>Pseudofulvimonas</taxon>
    </lineage>
</organism>
<sequence>MRGAGGTDGGLILFFIGLACAVAGGWLLTNQVTVTGGHWSLWGYNSFGLSLLPFLVGTAVLFFDGRSKLGWLLLVAGLVIILAGVLVNLRIYFQPTSLFNTLMMLGLLFGGIGLLLRSLTPGR</sequence>
<feature type="transmembrane region" description="Helical" evidence="1">
    <location>
        <begin position="41"/>
        <end position="63"/>
    </location>
</feature>
<keyword evidence="3" id="KW-1185">Reference proteome</keyword>
<feature type="transmembrane region" description="Helical" evidence="1">
    <location>
        <begin position="98"/>
        <end position="116"/>
    </location>
</feature>
<dbReference type="AlphaFoldDB" id="A0A4S3KVM9"/>
<keyword evidence="1" id="KW-0812">Transmembrane</keyword>
<feature type="transmembrane region" description="Helical" evidence="1">
    <location>
        <begin position="12"/>
        <end position="29"/>
    </location>
</feature>
<name>A0A4S3KVM9_9GAMM</name>
<evidence type="ECO:0000256" key="1">
    <source>
        <dbReference type="SAM" id="Phobius"/>
    </source>
</evidence>
<dbReference type="RefSeq" id="WP_123521339.1">
    <property type="nucleotide sequence ID" value="NZ_JBHLWF010000005.1"/>
</dbReference>
<accession>A0A4S3KVM9</accession>
<protein>
    <submittedName>
        <fullName evidence="2">Uncharacterized protein</fullName>
    </submittedName>
</protein>
<reference evidence="2 3" key="1">
    <citation type="submission" date="2019-03" db="EMBL/GenBank/DDBJ databases">
        <title>Genomic Encyclopedia of Type Strains, Phase IV (KMG-IV): sequencing the most valuable type-strain genomes for metagenomic binning, comparative biology and taxonomic classification.</title>
        <authorList>
            <person name="Goeker M."/>
        </authorList>
    </citation>
    <scope>NUCLEOTIDE SEQUENCE [LARGE SCALE GENOMIC DNA]</scope>
    <source>
        <strain evidence="2 3">DSM 21944</strain>
    </source>
</reference>
<comment type="caution">
    <text evidence="2">The sequence shown here is derived from an EMBL/GenBank/DDBJ whole genome shotgun (WGS) entry which is preliminary data.</text>
</comment>
<proteinExistence type="predicted"/>
<dbReference type="Proteomes" id="UP000294599">
    <property type="component" value="Unassembled WGS sequence"/>
</dbReference>
<feature type="transmembrane region" description="Helical" evidence="1">
    <location>
        <begin position="70"/>
        <end position="92"/>
    </location>
</feature>
<dbReference type="EMBL" id="SMAF01000001">
    <property type="protein sequence ID" value="TCT01424.1"/>
    <property type="molecule type" value="Genomic_DNA"/>
</dbReference>
<evidence type="ECO:0000313" key="2">
    <source>
        <dbReference type="EMBL" id="TCT01424.1"/>
    </source>
</evidence>
<keyword evidence="1" id="KW-1133">Transmembrane helix</keyword>
<gene>
    <name evidence="2" type="ORF">EDC25_101294</name>
</gene>
<evidence type="ECO:0000313" key="3">
    <source>
        <dbReference type="Proteomes" id="UP000294599"/>
    </source>
</evidence>
<dbReference type="OrthoDB" id="5421573at2"/>
<keyword evidence="1" id="KW-0472">Membrane</keyword>
<dbReference type="PROSITE" id="PS51257">
    <property type="entry name" value="PROKAR_LIPOPROTEIN"/>
    <property type="match status" value="1"/>
</dbReference>